<reference evidence="3" key="1">
    <citation type="journal article" date="2021" name="Elife">
        <title>Highly contiguous assemblies of 101 drosophilid genomes.</title>
        <authorList>
            <person name="Kim B.Y."/>
            <person name="Wang J.R."/>
            <person name="Miller D.E."/>
            <person name="Barmina O."/>
            <person name="Delaney E."/>
            <person name="Thompson A."/>
            <person name="Comeault A.A."/>
            <person name="Peede D."/>
            <person name="D'Agostino E.R."/>
            <person name="Pelaez J."/>
            <person name="Aguilar J.M."/>
            <person name="Haji D."/>
            <person name="Matsunaga T."/>
            <person name="Armstrong E.E."/>
            <person name="Zych M."/>
            <person name="Ogawa Y."/>
            <person name="Stamenkovic-Radak M."/>
            <person name="Jelic M."/>
            <person name="Veselinovic M.S."/>
            <person name="Tanaskovic M."/>
            <person name="Eric P."/>
            <person name="Gao J.J."/>
            <person name="Katoh T.K."/>
            <person name="Toda M.J."/>
            <person name="Watabe H."/>
            <person name="Watada M."/>
            <person name="Davis J.S."/>
            <person name="Moyle L.C."/>
            <person name="Manoli G."/>
            <person name="Bertolini E."/>
            <person name="Kostal V."/>
            <person name="Hawley R.S."/>
            <person name="Takahashi A."/>
            <person name="Jones C.D."/>
            <person name="Price D.K."/>
            <person name="Whiteman N."/>
            <person name="Kopp A."/>
            <person name="Matute D.R."/>
            <person name="Petrov D.A."/>
        </authorList>
    </citation>
    <scope>NUCLEOTIDE SEQUENCE [LARGE SCALE GENOMIC DNA]</scope>
</reference>
<organism evidence="4">
    <name type="scientific">Drosophila rhopaloa</name>
    <name type="common">Fruit fly</name>
    <dbReference type="NCBI Taxonomy" id="1041015"/>
    <lineage>
        <taxon>Eukaryota</taxon>
        <taxon>Metazoa</taxon>
        <taxon>Ecdysozoa</taxon>
        <taxon>Arthropoda</taxon>
        <taxon>Hexapoda</taxon>
        <taxon>Insecta</taxon>
        <taxon>Pterygota</taxon>
        <taxon>Neoptera</taxon>
        <taxon>Endopterygota</taxon>
        <taxon>Diptera</taxon>
        <taxon>Brachycera</taxon>
        <taxon>Muscomorpha</taxon>
        <taxon>Ephydroidea</taxon>
        <taxon>Drosophilidae</taxon>
        <taxon>Drosophila</taxon>
        <taxon>Sophophora</taxon>
    </lineage>
</organism>
<keyword evidence="1" id="KW-1133">Transmembrane helix</keyword>
<gene>
    <name evidence="4" type="primary">LOC108037476</name>
    <name evidence="2" type="synonym">108037476</name>
</gene>
<reference evidence="4" key="2">
    <citation type="submission" date="2025-04" db="UniProtKB">
        <authorList>
            <consortium name="RefSeq"/>
        </authorList>
    </citation>
    <scope>IDENTIFICATION</scope>
</reference>
<protein>
    <submittedName>
        <fullName evidence="4">Uncharacterized protein LOC108037476</fullName>
    </submittedName>
</protein>
<dbReference type="RefSeq" id="XP_016969536.1">
    <property type="nucleotide sequence ID" value="XM_017114047.1"/>
</dbReference>
<dbReference type="EnsemblMetazoa" id="XM_017114047.2">
    <property type="protein sequence ID" value="XP_016969536.1"/>
    <property type="gene ID" value="LOC108037476"/>
</dbReference>
<sequence>MPVAVRLVEALTLITIMGLITCIGLSVILAQKTLSITITFLEPAANIANMALMLTEKVLVSSLLCVLGLTNVVGNALQAAGIA</sequence>
<accession>A0A6P4E7W9</accession>
<keyword evidence="1" id="KW-0812">Transmembrane</keyword>
<proteinExistence type="predicted"/>
<keyword evidence="1" id="KW-0472">Membrane</keyword>
<dbReference type="OrthoDB" id="8051877at2759"/>
<evidence type="ECO:0000313" key="4">
    <source>
        <dbReference type="RefSeq" id="XP_016969536.1"/>
    </source>
</evidence>
<dbReference type="Proteomes" id="UP001652680">
    <property type="component" value="Unassembled WGS sequence"/>
</dbReference>
<feature type="transmembrane region" description="Helical" evidence="1">
    <location>
        <begin position="7"/>
        <end position="30"/>
    </location>
</feature>
<name>A0A6P4E7W9_DRORH</name>
<keyword evidence="3" id="KW-1185">Reference proteome</keyword>
<evidence type="ECO:0000313" key="2">
    <source>
        <dbReference type="EnsemblMetazoa" id="XP_016969536.1"/>
    </source>
</evidence>
<feature type="transmembrane region" description="Helical" evidence="1">
    <location>
        <begin position="58"/>
        <end position="77"/>
    </location>
</feature>
<reference evidence="2" key="3">
    <citation type="submission" date="2025-05" db="UniProtKB">
        <authorList>
            <consortium name="EnsemblMetazoa"/>
        </authorList>
    </citation>
    <scope>IDENTIFICATION</scope>
</reference>
<dbReference type="AlphaFoldDB" id="A0A6P4E7W9"/>
<evidence type="ECO:0000256" key="1">
    <source>
        <dbReference type="SAM" id="Phobius"/>
    </source>
</evidence>
<dbReference type="GeneID" id="108037476"/>
<dbReference type="OMA" id="IMGMIAC"/>
<evidence type="ECO:0000313" key="3">
    <source>
        <dbReference type="Proteomes" id="UP001652680"/>
    </source>
</evidence>